<dbReference type="EMBL" id="JAATIP010000227">
    <property type="protein sequence ID" value="KAF4358306.1"/>
    <property type="molecule type" value="Genomic_DNA"/>
</dbReference>
<gene>
    <name evidence="1" type="ORF">F8388_014576</name>
</gene>
<organism evidence="1 2">
    <name type="scientific">Cannabis sativa</name>
    <name type="common">Hemp</name>
    <name type="synonym">Marijuana</name>
    <dbReference type="NCBI Taxonomy" id="3483"/>
    <lineage>
        <taxon>Eukaryota</taxon>
        <taxon>Viridiplantae</taxon>
        <taxon>Streptophyta</taxon>
        <taxon>Embryophyta</taxon>
        <taxon>Tracheophyta</taxon>
        <taxon>Spermatophyta</taxon>
        <taxon>Magnoliopsida</taxon>
        <taxon>eudicotyledons</taxon>
        <taxon>Gunneridae</taxon>
        <taxon>Pentapetalae</taxon>
        <taxon>rosids</taxon>
        <taxon>fabids</taxon>
        <taxon>Rosales</taxon>
        <taxon>Cannabaceae</taxon>
        <taxon>Cannabis</taxon>
    </lineage>
</organism>
<name>A0A7J6EIY8_CANSA</name>
<accession>A0A7J6EIY8</accession>
<evidence type="ECO:0000313" key="1">
    <source>
        <dbReference type="EMBL" id="KAF4358306.1"/>
    </source>
</evidence>
<sequence>MTSLFFNFLMPNTIVYVVENTIVGHFIFFSIDGSGLSSSAAFVCSSTIAIMAAFDVNFPKFRLSNTVKEATLEPDDNSHQEDCHKGIEIPEKQSCKMDRNWMSANRLSAEYKEENACISPLKLIQRRSIEQMVKTTKFDKVQFSP</sequence>
<reference evidence="1 2" key="1">
    <citation type="journal article" date="2020" name="bioRxiv">
        <title>Sequence and annotation of 42 cannabis genomes reveals extensive copy number variation in cannabinoid synthesis and pathogen resistance genes.</title>
        <authorList>
            <person name="Mckernan K.J."/>
            <person name="Helbert Y."/>
            <person name="Kane L.T."/>
            <person name="Ebling H."/>
            <person name="Zhang L."/>
            <person name="Liu B."/>
            <person name="Eaton Z."/>
            <person name="Mclaughlin S."/>
            <person name="Kingan S."/>
            <person name="Baybayan P."/>
            <person name="Concepcion G."/>
            <person name="Jordan M."/>
            <person name="Riva A."/>
            <person name="Barbazuk W."/>
            <person name="Harkins T."/>
        </authorList>
    </citation>
    <scope>NUCLEOTIDE SEQUENCE [LARGE SCALE GENOMIC DNA]</scope>
    <source>
        <strain evidence="2">cv. Jamaican Lion 4</strain>
        <tissue evidence="1">Leaf</tissue>
    </source>
</reference>
<dbReference type="Gene3D" id="3.30.230.10">
    <property type="match status" value="1"/>
</dbReference>
<proteinExistence type="predicted"/>
<dbReference type="InterPro" id="IPR014721">
    <property type="entry name" value="Ribsml_uS5_D2-typ_fold_subgr"/>
</dbReference>
<evidence type="ECO:0000313" key="2">
    <source>
        <dbReference type="Proteomes" id="UP000525078"/>
    </source>
</evidence>
<dbReference type="InterPro" id="IPR020568">
    <property type="entry name" value="Ribosomal_Su5_D2-typ_SF"/>
</dbReference>
<dbReference type="AlphaFoldDB" id="A0A7J6EIY8"/>
<dbReference type="SUPFAM" id="SSF54211">
    <property type="entry name" value="Ribosomal protein S5 domain 2-like"/>
    <property type="match status" value="1"/>
</dbReference>
<protein>
    <submittedName>
        <fullName evidence="1">Uncharacterized protein</fullName>
    </submittedName>
</protein>
<dbReference type="Proteomes" id="UP000525078">
    <property type="component" value="Unassembled WGS sequence"/>
</dbReference>
<comment type="caution">
    <text evidence="1">The sequence shown here is derived from an EMBL/GenBank/DDBJ whole genome shotgun (WGS) entry which is preliminary data.</text>
</comment>